<dbReference type="InterPro" id="IPR020846">
    <property type="entry name" value="MFS_dom"/>
</dbReference>
<feature type="transmembrane region" description="Helical" evidence="1">
    <location>
        <begin position="266"/>
        <end position="287"/>
    </location>
</feature>
<feature type="transmembrane region" description="Helical" evidence="1">
    <location>
        <begin position="385"/>
        <end position="404"/>
    </location>
</feature>
<organism evidence="3">
    <name type="scientific">freshwater metagenome</name>
    <dbReference type="NCBI Taxonomy" id="449393"/>
    <lineage>
        <taxon>unclassified sequences</taxon>
        <taxon>metagenomes</taxon>
        <taxon>ecological metagenomes</taxon>
    </lineage>
</organism>
<dbReference type="PROSITE" id="PS50850">
    <property type="entry name" value="MFS"/>
    <property type="match status" value="1"/>
</dbReference>
<proteinExistence type="predicted"/>
<name>A0A6J7K786_9ZZZZ</name>
<feature type="transmembrane region" description="Helical" evidence="1">
    <location>
        <begin position="151"/>
        <end position="169"/>
    </location>
</feature>
<evidence type="ECO:0000313" key="3">
    <source>
        <dbReference type="EMBL" id="CAB4950222.1"/>
    </source>
</evidence>
<gene>
    <name evidence="3" type="ORF">UFOPK3773_01362</name>
</gene>
<dbReference type="PANTHER" id="PTHR23518">
    <property type="entry name" value="C-METHYLTRANSFERASE"/>
    <property type="match status" value="1"/>
</dbReference>
<sequence length="411" mass="42728">MSGGGRVSRRPAWLSRNLLLLTLVSLTQDAASELMYPLLPLLITGVLAAPPVVLGVVEGCAEAAAGISKYVAGRWSDTAGRKPFVTAGYGLAAVGKIVVAAAIGWPMVLIGRVVDRLGKGVRSAPRDALIADSVPPEAYGRAFGFHRMGDTLGAVIGPLLALLALSLLNNDVRAALWWAIVPAIASMLLTLMIVEPRRSRPGPDPQAEAATSDPKIATVEFGPARTPLPRPFWRVAIVLVAIAVVNFPDVLLLLRVSDLGFSTTQVVLAYVLFNLVYTLASYPAGALSDRIPRAAVYGIGLLAFAVGYLGLGLVGGGPWVFVLIGVYGLFPALTDGVGKAWISGLVPSELRGRAQGVFQALGNGAVFVAGLWAGLLWTVGPGGGVIPLLVSGSLAAVAGVFLLVRQRSLHS</sequence>
<dbReference type="AlphaFoldDB" id="A0A6J7K786"/>
<evidence type="ECO:0000259" key="2">
    <source>
        <dbReference type="PROSITE" id="PS50850"/>
    </source>
</evidence>
<dbReference type="GO" id="GO:0022857">
    <property type="term" value="F:transmembrane transporter activity"/>
    <property type="evidence" value="ECO:0007669"/>
    <property type="project" value="InterPro"/>
</dbReference>
<keyword evidence="1" id="KW-0812">Transmembrane</keyword>
<dbReference type="InterPro" id="IPR011701">
    <property type="entry name" value="MFS"/>
</dbReference>
<dbReference type="Gene3D" id="1.20.1250.20">
    <property type="entry name" value="MFS general substrate transporter like domains"/>
    <property type="match status" value="2"/>
</dbReference>
<protein>
    <submittedName>
        <fullName evidence="3">Unannotated protein</fullName>
    </submittedName>
</protein>
<keyword evidence="1" id="KW-1133">Transmembrane helix</keyword>
<keyword evidence="1" id="KW-0472">Membrane</keyword>
<feature type="domain" description="Major facilitator superfamily (MFS) profile" evidence="2">
    <location>
        <begin position="17"/>
        <end position="410"/>
    </location>
</feature>
<dbReference type="Pfam" id="PF07690">
    <property type="entry name" value="MFS_1"/>
    <property type="match status" value="2"/>
</dbReference>
<accession>A0A6J7K786</accession>
<dbReference type="InterPro" id="IPR036259">
    <property type="entry name" value="MFS_trans_sf"/>
</dbReference>
<dbReference type="PANTHER" id="PTHR23518:SF2">
    <property type="entry name" value="MAJOR FACILITATOR SUPERFAMILY TRANSPORTER"/>
    <property type="match status" value="1"/>
</dbReference>
<feature type="transmembrane region" description="Helical" evidence="1">
    <location>
        <begin position="87"/>
        <end position="110"/>
    </location>
</feature>
<feature type="transmembrane region" description="Helical" evidence="1">
    <location>
        <begin position="357"/>
        <end position="379"/>
    </location>
</feature>
<evidence type="ECO:0000256" key="1">
    <source>
        <dbReference type="SAM" id="Phobius"/>
    </source>
</evidence>
<feature type="transmembrane region" description="Helical" evidence="1">
    <location>
        <begin position="232"/>
        <end position="254"/>
    </location>
</feature>
<feature type="transmembrane region" description="Helical" evidence="1">
    <location>
        <begin position="175"/>
        <end position="194"/>
    </location>
</feature>
<feature type="transmembrane region" description="Helical" evidence="1">
    <location>
        <begin position="319"/>
        <end position="337"/>
    </location>
</feature>
<dbReference type="EMBL" id="CAFBNF010000160">
    <property type="protein sequence ID" value="CAB4950222.1"/>
    <property type="molecule type" value="Genomic_DNA"/>
</dbReference>
<dbReference type="CDD" id="cd17370">
    <property type="entry name" value="MFS_MJ1317_like"/>
    <property type="match status" value="1"/>
</dbReference>
<reference evidence="3" key="1">
    <citation type="submission" date="2020-05" db="EMBL/GenBank/DDBJ databases">
        <authorList>
            <person name="Chiriac C."/>
            <person name="Salcher M."/>
            <person name="Ghai R."/>
            <person name="Kavagutti S V."/>
        </authorList>
    </citation>
    <scope>NUCLEOTIDE SEQUENCE</scope>
</reference>
<dbReference type="SUPFAM" id="SSF103473">
    <property type="entry name" value="MFS general substrate transporter"/>
    <property type="match status" value="1"/>
</dbReference>